<dbReference type="InterPro" id="IPR050979">
    <property type="entry name" value="LD-transpeptidase"/>
</dbReference>
<feature type="domain" description="L,D-TPase catalytic" evidence="7">
    <location>
        <begin position="56"/>
        <end position="169"/>
    </location>
</feature>
<accession>A0A7H0EYT5</accession>
<sequence>MNRKKSKLHDLQWVNRLRIILLTLIIGVLTPLPDKALVNKPSQNIAIAIPKKSPERWIQVDLSQQKLTAWEGKRRVYTVKISSGKKSTPTPVGRFRIQSKHKTTRMRGRGYDISNVPYTLYYHGSYAIHGAYWHKRFGTPVSHGCINLPPNRAKLIFNWASVGTPVVVQQ</sequence>
<dbReference type="Pfam" id="PF03734">
    <property type="entry name" value="YkuD"/>
    <property type="match status" value="1"/>
</dbReference>
<dbReference type="GO" id="GO:0071972">
    <property type="term" value="F:peptidoglycan L,D-transpeptidase activity"/>
    <property type="evidence" value="ECO:0007669"/>
    <property type="project" value="TreeGrafter"/>
</dbReference>
<evidence type="ECO:0000256" key="3">
    <source>
        <dbReference type="ARBA" id="ARBA00022960"/>
    </source>
</evidence>
<evidence type="ECO:0000256" key="6">
    <source>
        <dbReference type="PROSITE-ProRule" id="PRU01373"/>
    </source>
</evidence>
<dbReference type="GO" id="GO:0005576">
    <property type="term" value="C:extracellular region"/>
    <property type="evidence" value="ECO:0007669"/>
    <property type="project" value="TreeGrafter"/>
</dbReference>
<evidence type="ECO:0000259" key="7">
    <source>
        <dbReference type="PROSITE" id="PS52029"/>
    </source>
</evidence>
<dbReference type="InterPro" id="IPR005490">
    <property type="entry name" value="LD_TPept_cat_dom"/>
</dbReference>
<dbReference type="KEGG" id="ccur:IAR63_13975"/>
<dbReference type="GO" id="GO:0016740">
    <property type="term" value="F:transferase activity"/>
    <property type="evidence" value="ECO:0007669"/>
    <property type="project" value="UniProtKB-KW"/>
</dbReference>
<dbReference type="UniPathway" id="UPA00219"/>
<dbReference type="PANTHER" id="PTHR30582:SF2">
    <property type="entry name" value="L,D-TRANSPEPTIDASE YCIB-RELATED"/>
    <property type="match status" value="1"/>
</dbReference>
<protein>
    <submittedName>
        <fullName evidence="8">L,D-transpeptidase</fullName>
    </submittedName>
</protein>
<keyword evidence="9" id="KW-1185">Reference proteome</keyword>
<name>A0A7H0EYT5_9CYAN</name>
<dbReference type="Gene3D" id="2.40.440.10">
    <property type="entry name" value="L,D-transpeptidase catalytic domain-like"/>
    <property type="match status" value="1"/>
</dbReference>
<dbReference type="RefSeq" id="WP_187705683.1">
    <property type="nucleotide sequence ID" value="NZ_CP060822.1"/>
</dbReference>
<dbReference type="GO" id="GO:0018104">
    <property type="term" value="P:peptidoglycan-protein cross-linking"/>
    <property type="evidence" value="ECO:0007669"/>
    <property type="project" value="TreeGrafter"/>
</dbReference>
<reference evidence="8 9" key="1">
    <citation type="submission" date="2020-08" db="EMBL/GenBank/DDBJ databases">
        <title>Complete genome sequence of Raphidiopsis curvispora isolated from drinking water reservoir in South Korea.</title>
        <authorList>
            <person name="Jeong J."/>
        </authorList>
    </citation>
    <scope>NUCLEOTIDE SEQUENCE [LARGE SCALE GENOMIC DNA]</scope>
    <source>
        <strain evidence="8 9">GIHE-G1</strain>
    </source>
</reference>
<dbReference type="AlphaFoldDB" id="A0A7H0EYT5"/>
<organism evidence="8 9">
    <name type="scientific">Cylindrospermopsis curvispora GIHE-G1</name>
    <dbReference type="NCBI Taxonomy" id="2666332"/>
    <lineage>
        <taxon>Bacteria</taxon>
        <taxon>Bacillati</taxon>
        <taxon>Cyanobacteriota</taxon>
        <taxon>Cyanophyceae</taxon>
        <taxon>Nostocales</taxon>
        <taxon>Aphanizomenonaceae</taxon>
        <taxon>Cylindrospermopsis</taxon>
    </lineage>
</organism>
<dbReference type="PANTHER" id="PTHR30582">
    <property type="entry name" value="L,D-TRANSPEPTIDASE"/>
    <property type="match status" value="1"/>
</dbReference>
<dbReference type="GO" id="GO:0008360">
    <property type="term" value="P:regulation of cell shape"/>
    <property type="evidence" value="ECO:0007669"/>
    <property type="project" value="UniProtKB-UniRule"/>
</dbReference>
<evidence type="ECO:0000313" key="8">
    <source>
        <dbReference type="EMBL" id="QNP28951.1"/>
    </source>
</evidence>
<dbReference type="InterPro" id="IPR038063">
    <property type="entry name" value="Transpep_catalytic_dom"/>
</dbReference>
<evidence type="ECO:0000256" key="1">
    <source>
        <dbReference type="ARBA" id="ARBA00004752"/>
    </source>
</evidence>
<dbReference type="SUPFAM" id="SSF141523">
    <property type="entry name" value="L,D-transpeptidase catalytic domain-like"/>
    <property type="match status" value="1"/>
</dbReference>
<evidence type="ECO:0000256" key="5">
    <source>
        <dbReference type="ARBA" id="ARBA00023316"/>
    </source>
</evidence>
<feature type="active site" description="Nucleophile" evidence="6">
    <location>
        <position position="145"/>
    </location>
</feature>
<keyword evidence="3 6" id="KW-0133">Cell shape</keyword>
<proteinExistence type="predicted"/>
<dbReference type="GO" id="GO:0071555">
    <property type="term" value="P:cell wall organization"/>
    <property type="evidence" value="ECO:0007669"/>
    <property type="project" value="UniProtKB-UniRule"/>
</dbReference>
<dbReference type="EMBL" id="CP060822">
    <property type="protein sequence ID" value="QNP28951.1"/>
    <property type="molecule type" value="Genomic_DNA"/>
</dbReference>
<comment type="pathway">
    <text evidence="1 6">Cell wall biogenesis; peptidoglycan biosynthesis.</text>
</comment>
<feature type="active site" description="Proton donor/acceptor" evidence="6">
    <location>
        <position position="129"/>
    </location>
</feature>
<evidence type="ECO:0000256" key="4">
    <source>
        <dbReference type="ARBA" id="ARBA00022984"/>
    </source>
</evidence>
<dbReference type="PROSITE" id="PS52029">
    <property type="entry name" value="LD_TPASE"/>
    <property type="match status" value="1"/>
</dbReference>
<evidence type="ECO:0000256" key="2">
    <source>
        <dbReference type="ARBA" id="ARBA00022679"/>
    </source>
</evidence>
<dbReference type="CDD" id="cd16913">
    <property type="entry name" value="YkuD_like"/>
    <property type="match status" value="1"/>
</dbReference>
<dbReference type="Proteomes" id="UP000516013">
    <property type="component" value="Chromosome"/>
</dbReference>
<keyword evidence="2" id="KW-0808">Transferase</keyword>
<keyword evidence="5 6" id="KW-0961">Cell wall biogenesis/degradation</keyword>
<gene>
    <name evidence="8" type="ORF">IAR63_13975</name>
</gene>
<evidence type="ECO:0000313" key="9">
    <source>
        <dbReference type="Proteomes" id="UP000516013"/>
    </source>
</evidence>
<keyword evidence="4 6" id="KW-0573">Peptidoglycan synthesis</keyword>